<dbReference type="RefSeq" id="WP_203917034.1">
    <property type="nucleotide sequence ID" value="NZ_BONZ01000013.1"/>
</dbReference>
<keyword evidence="2" id="KW-0808">Transferase</keyword>
<dbReference type="GO" id="GO:0016423">
    <property type="term" value="F:tRNA (guanine) methyltransferase activity"/>
    <property type="evidence" value="ECO:0007669"/>
    <property type="project" value="TreeGrafter"/>
</dbReference>
<evidence type="ECO:0000256" key="1">
    <source>
        <dbReference type="ARBA" id="ARBA00022603"/>
    </source>
</evidence>
<evidence type="ECO:0000259" key="3">
    <source>
        <dbReference type="Pfam" id="PF01170"/>
    </source>
</evidence>
<keyword evidence="1" id="KW-0489">Methyltransferase</keyword>
<dbReference type="PANTHER" id="PTHR14911">
    <property type="entry name" value="THUMP DOMAIN-CONTAINING"/>
    <property type="match status" value="1"/>
</dbReference>
<dbReference type="Proteomes" id="UP000642748">
    <property type="component" value="Unassembled WGS sequence"/>
</dbReference>
<dbReference type="InterPro" id="IPR000241">
    <property type="entry name" value="RlmKL-like_Mtase"/>
</dbReference>
<dbReference type="PRINTS" id="PR00508">
    <property type="entry name" value="S21N4MTFRASE"/>
</dbReference>
<dbReference type="CDD" id="cd02440">
    <property type="entry name" value="AdoMet_MTases"/>
    <property type="match status" value="1"/>
</dbReference>
<dbReference type="Gene3D" id="3.40.50.150">
    <property type="entry name" value="Vaccinia Virus protein VP39"/>
    <property type="match status" value="1"/>
</dbReference>
<reference evidence="4" key="1">
    <citation type="submission" date="2021-01" db="EMBL/GenBank/DDBJ databases">
        <title>Whole genome shotgun sequence of Rugosimonospora africana NBRC 104875.</title>
        <authorList>
            <person name="Komaki H."/>
            <person name="Tamura T."/>
        </authorList>
    </citation>
    <scope>NUCLEOTIDE SEQUENCE</scope>
    <source>
        <strain evidence="4">NBRC 104875</strain>
    </source>
</reference>
<dbReference type="SUPFAM" id="SSF53335">
    <property type="entry name" value="S-adenosyl-L-methionine-dependent methyltransferases"/>
    <property type="match status" value="1"/>
</dbReference>
<sequence length="326" mass="35528">MPYRPQVDLDRPIKDQLILRTVPGAVDYLAEDVRALGARVLRRYPDGLLVEYAGPLRPLAASRYFDVLAVDPAGLDDSRADGVLAALNPGGDTAPVRFRVGDLGEDRWAMRDRLESGYGWVNSPNAWDVNVEPGGLEIGALYLTQRFGELQRTPASTNPVVAAVLTRLAKIEPGQTVLDPFCGAGTLLVHAAEMARPGRLLGFDVQTRWLRMSAENLRTRRVAALLGRADAAALPVATGAVDRVLANLPFGKRVGSHRVNAQLYPAALGEIARVLRGNGRAVLLTDDKRLFRETVQRTRLIRVIKEIVLARGGLHPSAYVVAKRGR</sequence>
<organism evidence="4 5">
    <name type="scientific">Rugosimonospora africana</name>
    <dbReference type="NCBI Taxonomy" id="556532"/>
    <lineage>
        <taxon>Bacteria</taxon>
        <taxon>Bacillati</taxon>
        <taxon>Actinomycetota</taxon>
        <taxon>Actinomycetes</taxon>
        <taxon>Micromonosporales</taxon>
        <taxon>Micromonosporaceae</taxon>
        <taxon>Rugosimonospora</taxon>
    </lineage>
</organism>
<evidence type="ECO:0000313" key="4">
    <source>
        <dbReference type="EMBL" id="GIH13393.1"/>
    </source>
</evidence>
<dbReference type="GO" id="GO:0003677">
    <property type="term" value="F:DNA binding"/>
    <property type="evidence" value="ECO:0007669"/>
    <property type="project" value="InterPro"/>
</dbReference>
<dbReference type="GO" id="GO:0030488">
    <property type="term" value="P:tRNA methylation"/>
    <property type="evidence" value="ECO:0007669"/>
    <property type="project" value="TreeGrafter"/>
</dbReference>
<dbReference type="EMBL" id="BONZ01000013">
    <property type="protein sequence ID" value="GIH13393.1"/>
    <property type="molecule type" value="Genomic_DNA"/>
</dbReference>
<protein>
    <recommendedName>
        <fullName evidence="3">Ribosomal RNA large subunit methyltransferase K/L-like methyltransferase domain-containing protein</fullName>
    </recommendedName>
</protein>
<dbReference type="InterPro" id="IPR001091">
    <property type="entry name" value="RM_Methyltransferase"/>
</dbReference>
<evidence type="ECO:0000313" key="5">
    <source>
        <dbReference type="Proteomes" id="UP000642748"/>
    </source>
</evidence>
<keyword evidence="5" id="KW-1185">Reference proteome</keyword>
<evidence type="ECO:0000256" key="2">
    <source>
        <dbReference type="ARBA" id="ARBA00022679"/>
    </source>
</evidence>
<dbReference type="GO" id="GO:0008170">
    <property type="term" value="F:N-methyltransferase activity"/>
    <property type="evidence" value="ECO:0007669"/>
    <property type="project" value="InterPro"/>
</dbReference>
<dbReference type="InterPro" id="IPR029063">
    <property type="entry name" value="SAM-dependent_MTases_sf"/>
</dbReference>
<dbReference type="AlphaFoldDB" id="A0A8J3VPK6"/>
<feature type="domain" description="Ribosomal RNA large subunit methyltransferase K/L-like methyltransferase" evidence="3">
    <location>
        <begin position="153"/>
        <end position="313"/>
    </location>
</feature>
<name>A0A8J3VPK6_9ACTN</name>
<gene>
    <name evidence="4" type="ORF">Raf01_15650</name>
</gene>
<comment type="caution">
    <text evidence="4">The sequence shown here is derived from an EMBL/GenBank/DDBJ whole genome shotgun (WGS) entry which is preliminary data.</text>
</comment>
<accession>A0A8J3VPK6</accession>
<proteinExistence type="predicted"/>
<dbReference type="PANTHER" id="PTHR14911:SF13">
    <property type="entry name" value="TRNA (GUANINE(6)-N2)-METHYLTRANSFERASE THUMP3"/>
    <property type="match status" value="1"/>
</dbReference>
<dbReference type="Pfam" id="PF01170">
    <property type="entry name" value="UPF0020"/>
    <property type="match status" value="1"/>
</dbReference>